<comment type="caution">
    <text evidence="4">The sequence shown here is derived from an EMBL/GenBank/DDBJ whole genome shotgun (WGS) entry which is preliminary data.</text>
</comment>
<dbReference type="SMART" id="SM00028">
    <property type="entry name" value="TPR"/>
    <property type="match status" value="3"/>
</dbReference>
<dbReference type="STRING" id="1004156.AYP45_12955"/>
<sequence length="219" mass="24523">MHNYTSQKKNIEKAEDITTTAINMGIADDSLHMLAVKIQSSQKKPYEAINTLRQLIKRNNNNIPAYIYLINLLIQTNQLKEAEATVKEIIASHPDHFGLKCLMERINFKNGKKDGAIKLIQTILGSNPLNGNVYNDLGNLCIEIEEYTAAIELLEKYLKTSPVDITAITNIATCYIKLGKLEPAIIGFRAALTIDPTCNYALHNLSILNKRLETRLGLN</sequence>
<evidence type="ECO:0000256" key="3">
    <source>
        <dbReference type="PROSITE-ProRule" id="PRU00339"/>
    </source>
</evidence>
<proteinExistence type="predicted"/>
<organism evidence="4 5">
    <name type="scientific">Candidatus Brocadia carolinensis</name>
    <dbReference type="NCBI Taxonomy" id="1004156"/>
    <lineage>
        <taxon>Bacteria</taxon>
        <taxon>Pseudomonadati</taxon>
        <taxon>Planctomycetota</taxon>
        <taxon>Candidatus Brocadiia</taxon>
        <taxon>Candidatus Brocadiales</taxon>
        <taxon>Candidatus Brocadiaceae</taxon>
        <taxon>Candidatus Brocadia</taxon>
    </lineage>
</organism>
<dbReference type="PANTHER" id="PTHR45586">
    <property type="entry name" value="TPR REPEAT-CONTAINING PROTEIN PA4667"/>
    <property type="match status" value="1"/>
</dbReference>
<reference evidence="4 5" key="1">
    <citation type="journal article" date="2017" name="Water Res.">
        <title>Discovery and metagenomic analysis of an anammox bacterial enrichment related to Candidatus "Brocadia caroliniensis" in a full-scale glycerol-fed nitritation-denitritation separate centrate treatment process.</title>
        <authorList>
            <person name="Park H."/>
            <person name="Brotto A.C."/>
            <person name="van Loosdrecht M.C."/>
            <person name="Chandran K."/>
        </authorList>
    </citation>
    <scope>NUCLEOTIDE SEQUENCE [LARGE SCALE GENOMIC DNA]</scope>
    <source>
        <strain evidence="4">26THWARD</strain>
    </source>
</reference>
<dbReference type="AlphaFoldDB" id="A0A1V4ARK8"/>
<accession>A0A1V4ARK8</accession>
<evidence type="ECO:0000313" key="4">
    <source>
        <dbReference type="EMBL" id="OOP55747.1"/>
    </source>
</evidence>
<evidence type="ECO:0000256" key="1">
    <source>
        <dbReference type="ARBA" id="ARBA00022737"/>
    </source>
</evidence>
<dbReference type="Pfam" id="PF13432">
    <property type="entry name" value="TPR_16"/>
    <property type="match status" value="1"/>
</dbReference>
<keyword evidence="1" id="KW-0677">Repeat</keyword>
<dbReference type="EMBL" id="AYTS01000120">
    <property type="protein sequence ID" value="OOP55747.1"/>
    <property type="molecule type" value="Genomic_DNA"/>
</dbReference>
<dbReference type="Proteomes" id="UP000189681">
    <property type="component" value="Unassembled WGS sequence"/>
</dbReference>
<name>A0A1V4ARK8_9BACT</name>
<feature type="repeat" description="TPR" evidence="3">
    <location>
        <begin position="165"/>
        <end position="198"/>
    </location>
</feature>
<feature type="repeat" description="TPR" evidence="3">
    <location>
        <begin position="131"/>
        <end position="164"/>
    </location>
</feature>
<gene>
    <name evidence="4" type="ORF">AYP45_12955</name>
</gene>
<dbReference type="InterPro" id="IPR019734">
    <property type="entry name" value="TPR_rpt"/>
</dbReference>
<dbReference type="Gene3D" id="1.25.40.10">
    <property type="entry name" value="Tetratricopeptide repeat domain"/>
    <property type="match status" value="1"/>
</dbReference>
<dbReference type="InterPro" id="IPR011990">
    <property type="entry name" value="TPR-like_helical_dom_sf"/>
</dbReference>
<protein>
    <submittedName>
        <fullName evidence="4">Uncharacterized protein</fullName>
    </submittedName>
</protein>
<evidence type="ECO:0000256" key="2">
    <source>
        <dbReference type="ARBA" id="ARBA00022803"/>
    </source>
</evidence>
<dbReference type="PANTHER" id="PTHR45586:SF1">
    <property type="entry name" value="LIPOPOLYSACCHARIDE ASSEMBLY PROTEIN B"/>
    <property type="match status" value="1"/>
</dbReference>
<dbReference type="Pfam" id="PF14559">
    <property type="entry name" value="TPR_19"/>
    <property type="match status" value="1"/>
</dbReference>
<dbReference type="InterPro" id="IPR051012">
    <property type="entry name" value="CellSynth/LPSAsmb/PSIAsmb"/>
</dbReference>
<keyword evidence="2 3" id="KW-0802">TPR repeat</keyword>
<dbReference type="Pfam" id="PF13181">
    <property type="entry name" value="TPR_8"/>
    <property type="match status" value="1"/>
</dbReference>
<dbReference type="PROSITE" id="PS50005">
    <property type="entry name" value="TPR"/>
    <property type="match status" value="2"/>
</dbReference>
<evidence type="ECO:0000313" key="5">
    <source>
        <dbReference type="Proteomes" id="UP000189681"/>
    </source>
</evidence>
<dbReference type="SUPFAM" id="SSF48452">
    <property type="entry name" value="TPR-like"/>
    <property type="match status" value="1"/>
</dbReference>